<keyword evidence="2" id="KW-1185">Reference proteome</keyword>
<sequence length="443" mass="51500">MFEDDEDEIYEAIYENGHWVWDTQDEALKFIRNVVSESDVYAPLSTTKLKTIEFKDDKDLWEQQKFRKRMQRKTTDFDVVTLQRCLPQDVKDVVLFTAPTSILSPAVINMLHLPTTERFLRALILCCQYYLQVSEIMTNRTIELETKLRTENSAEIEAKYGDDMEDLRLLIAKDYYMMLLGEGDFAKYHHMGTQKLHSLSKKEAAFFETILKIAIQIVWIALGRKYYNQIELEVNRIFKSDIYNSAEHKLNTNYQVKMNDREQSVLFGHCLHLGKKVNSNSPLINEVYCHRGIDYRLFGLGAIKYPGLKRRLSFLEGILSEPEEKFTEYGFTLGILGLARSRFDIMLKEIKAPAGAGSVSSASIRHSLSRTSRVMSRKSTASAIPQKLYPNIYIPRKDEINDILADFCKESLPKLKRNEEQRLKWIHRISGRKALRKVIKKVP</sequence>
<gene>
    <name evidence="1" type="ORF">KGM_215975</name>
</gene>
<dbReference type="AlphaFoldDB" id="A0A212ELX6"/>
<protein>
    <recommendedName>
        <fullName evidence="3">Protein phosphatase 1 regulatory subunit 36</fullName>
    </recommendedName>
</protein>
<dbReference type="InParanoid" id="A0A212ELX6"/>
<organism evidence="1 2">
    <name type="scientific">Danaus plexippus plexippus</name>
    <dbReference type="NCBI Taxonomy" id="278856"/>
    <lineage>
        <taxon>Eukaryota</taxon>
        <taxon>Metazoa</taxon>
        <taxon>Ecdysozoa</taxon>
        <taxon>Arthropoda</taxon>
        <taxon>Hexapoda</taxon>
        <taxon>Insecta</taxon>
        <taxon>Pterygota</taxon>
        <taxon>Neoptera</taxon>
        <taxon>Endopterygota</taxon>
        <taxon>Lepidoptera</taxon>
        <taxon>Glossata</taxon>
        <taxon>Ditrysia</taxon>
        <taxon>Papilionoidea</taxon>
        <taxon>Nymphalidae</taxon>
        <taxon>Danainae</taxon>
        <taxon>Danaini</taxon>
        <taxon>Danaina</taxon>
        <taxon>Danaus</taxon>
        <taxon>Danaus</taxon>
    </lineage>
</organism>
<reference evidence="1 2" key="1">
    <citation type="journal article" date="2011" name="Cell">
        <title>The monarch butterfly genome yields insights into long-distance migration.</title>
        <authorList>
            <person name="Zhan S."/>
            <person name="Merlin C."/>
            <person name="Boore J.L."/>
            <person name="Reppert S.M."/>
        </authorList>
    </citation>
    <scope>NUCLEOTIDE SEQUENCE [LARGE SCALE GENOMIC DNA]</scope>
    <source>
        <strain evidence="1">F-2</strain>
    </source>
</reference>
<dbReference type="EMBL" id="AGBW02013971">
    <property type="protein sequence ID" value="OWR42494.1"/>
    <property type="molecule type" value="Genomic_DNA"/>
</dbReference>
<dbReference type="eggNOG" id="ENOG502RZTP">
    <property type="taxonomic scope" value="Eukaryota"/>
</dbReference>
<proteinExistence type="predicted"/>
<comment type="caution">
    <text evidence="1">The sequence shown here is derived from an EMBL/GenBank/DDBJ whole genome shotgun (WGS) entry which is preliminary data.</text>
</comment>
<dbReference type="PANTHER" id="PTHR21055">
    <property type="entry name" value="PROTEIN PHOSPHATASE 1 REGULATORY SUBUNIT 36"/>
    <property type="match status" value="1"/>
</dbReference>
<evidence type="ECO:0008006" key="3">
    <source>
        <dbReference type="Google" id="ProtNLM"/>
    </source>
</evidence>
<dbReference type="InterPro" id="IPR026142">
    <property type="entry name" value="Pro_pase_1_reg_su_36"/>
</dbReference>
<name>A0A212ELX6_DANPL</name>
<evidence type="ECO:0000313" key="1">
    <source>
        <dbReference type="EMBL" id="OWR42494.1"/>
    </source>
</evidence>
<dbReference type="PANTHER" id="PTHR21055:SF3">
    <property type="entry name" value="PROTEIN PHOSPHATASE 1 REGULATORY SUBUNIT 36"/>
    <property type="match status" value="1"/>
</dbReference>
<dbReference type="GO" id="GO:0019902">
    <property type="term" value="F:phosphatase binding"/>
    <property type="evidence" value="ECO:0007669"/>
    <property type="project" value="InterPro"/>
</dbReference>
<dbReference type="FunCoup" id="A0A212ELX6">
    <property type="interactions" value="2"/>
</dbReference>
<dbReference type="Pfam" id="PF14895">
    <property type="entry name" value="PPPI_inhib"/>
    <property type="match status" value="1"/>
</dbReference>
<dbReference type="Proteomes" id="UP000007151">
    <property type="component" value="Unassembled WGS sequence"/>
</dbReference>
<evidence type="ECO:0000313" key="2">
    <source>
        <dbReference type="Proteomes" id="UP000007151"/>
    </source>
</evidence>
<dbReference type="KEGG" id="dpl:KGM_215975"/>
<accession>A0A212ELX6</accession>